<feature type="transmembrane region" description="Helical" evidence="1">
    <location>
        <begin position="54"/>
        <end position="72"/>
    </location>
</feature>
<proteinExistence type="predicted"/>
<feature type="transmembrane region" description="Helical" evidence="1">
    <location>
        <begin position="30"/>
        <end position="48"/>
    </location>
</feature>
<accession>A0A090WLP5</accession>
<organism evidence="2 3">
    <name type="scientific">Nonlabens ulvanivorans</name>
    <name type="common">Persicivirga ulvanivorans</name>
    <dbReference type="NCBI Taxonomy" id="906888"/>
    <lineage>
        <taxon>Bacteria</taxon>
        <taxon>Pseudomonadati</taxon>
        <taxon>Bacteroidota</taxon>
        <taxon>Flavobacteriia</taxon>
        <taxon>Flavobacteriales</taxon>
        <taxon>Flavobacteriaceae</taxon>
        <taxon>Nonlabens</taxon>
    </lineage>
</organism>
<dbReference type="Proteomes" id="UP000029647">
    <property type="component" value="Unassembled WGS sequence"/>
</dbReference>
<feature type="transmembrane region" description="Helical" evidence="1">
    <location>
        <begin position="187"/>
        <end position="205"/>
    </location>
</feature>
<gene>
    <name evidence="2" type="ORF">JCM19275_3671</name>
</gene>
<keyword evidence="1" id="KW-1133">Transmembrane helix</keyword>
<feature type="transmembrane region" description="Helical" evidence="1">
    <location>
        <begin position="161"/>
        <end position="181"/>
    </location>
</feature>
<evidence type="ECO:0000313" key="3">
    <source>
        <dbReference type="Proteomes" id="UP000029647"/>
    </source>
</evidence>
<dbReference type="AlphaFoldDB" id="A0A090WLP5"/>
<keyword evidence="1" id="KW-0812">Transmembrane</keyword>
<dbReference type="EMBL" id="BBNT01000035">
    <property type="protein sequence ID" value="GAL77123.1"/>
    <property type="molecule type" value="Genomic_DNA"/>
</dbReference>
<comment type="caution">
    <text evidence="2">The sequence shown here is derived from an EMBL/GenBank/DDBJ whole genome shotgun (WGS) entry which is preliminary data.</text>
</comment>
<protein>
    <submittedName>
        <fullName evidence="2">Uncharacterized protein</fullName>
    </submittedName>
</protein>
<keyword evidence="1" id="KW-0472">Membrane</keyword>
<dbReference type="InterPro" id="IPR049920">
    <property type="entry name" value="IK1_05631-like"/>
</dbReference>
<evidence type="ECO:0000313" key="2">
    <source>
        <dbReference type="EMBL" id="GAL77123.1"/>
    </source>
</evidence>
<sequence>MNRITEKQNESKFIEYLKAQRVAYSQCKSYQVFDVISVIMAIILPVIGMLNEDIVNYLGAFGVLWTIIYLVTENYRSKKTEQGAKIQEQFDTELYDITWNEILCKEKINSDTQIDLANKYDGNDLSDWYSTEIDSSLPKAIAIILCQRINFSWELKLRKRYVTFLIILLLTYYGVFVVFFVSKNIGFYDILLLIAPSLSFLIYGVQNSINLKNHINSKNETLKQIDQILDNYSENRETPSENTIRQIQDIIYNERTVPEKIPNWFYRLSKSSNEDRTDTIIKLIKSKF</sequence>
<dbReference type="Pfam" id="PF18159">
    <property type="entry name" value="S_4TM"/>
    <property type="match status" value="1"/>
</dbReference>
<evidence type="ECO:0000256" key="1">
    <source>
        <dbReference type="SAM" id="Phobius"/>
    </source>
</evidence>
<name>A0A090WLP5_NONUL</name>
<reference evidence="2 3" key="1">
    <citation type="journal article" date="2014" name="Genome Announc.">
        <title>Draft Genome Sequences of Marine Flavobacterium Nonlabens Strains NR17, NR24, NR27, NR32, NR33, and Ara13.</title>
        <authorList>
            <person name="Nakanishi M."/>
            <person name="Meirelles P."/>
            <person name="Suzuki R."/>
            <person name="Takatani N."/>
            <person name="Mino S."/>
            <person name="Suda W."/>
            <person name="Oshima K."/>
            <person name="Hattori M."/>
            <person name="Ohkuma M."/>
            <person name="Hosokawa M."/>
            <person name="Miyashita K."/>
            <person name="Thompson F.L."/>
            <person name="Niwa A."/>
            <person name="Sawabe T."/>
            <person name="Sawabe T."/>
        </authorList>
    </citation>
    <scope>NUCLEOTIDE SEQUENCE [LARGE SCALE GENOMIC DNA]</scope>
    <source>
        <strain evidence="3">JCM19275</strain>
    </source>
</reference>